<organism evidence="1 2">
    <name type="scientific">Ogataea philodendri</name>
    <dbReference type="NCBI Taxonomy" id="1378263"/>
    <lineage>
        <taxon>Eukaryota</taxon>
        <taxon>Fungi</taxon>
        <taxon>Dikarya</taxon>
        <taxon>Ascomycota</taxon>
        <taxon>Saccharomycotina</taxon>
        <taxon>Pichiomycetes</taxon>
        <taxon>Pichiales</taxon>
        <taxon>Pichiaceae</taxon>
        <taxon>Ogataea</taxon>
    </lineage>
</organism>
<dbReference type="InterPro" id="IPR015943">
    <property type="entry name" value="WD40/YVTN_repeat-like_dom_sf"/>
</dbReference>
<reference evidence="1" key="1">
    <citation type="journal article" date="2021" name="Open Biol.">
        <title>Shared evolutionary footprints suggest mitochondrial oxidative damage underlies multiple complex I losses in fungi.</title>
        <authorList>
            <person name="Schikora-Tamarit M.A."/>
            <person name="Marcet-Houben M."/>
            <person name="Nosek J."/>
            <person name="Gabaldon T."/>
        </authorList>
    </citation>
    <scope>NUCLEOTIDE SEQUENCE</scope>
    <source>
        <strain evidence="1">CBS6075</strain>
    </source>
</reference>
<comment type="caution">
    <text evidence="1">The sequence shown here is derived from an EMBL/GenBank/DDBJ whole genome shotgun (WGS) entry which is preliminary data.</text>
</comment>
<dbReference type="AlphaFoldDB" id="A0A9P8NXC1"/>
<dbReference type="Proteomes" id="UP000769157">
    <property type="component" value="Unassembled WGS sequence"/>
</dbReference>
<evidence type="ECO:0000313" key="2">
    <source>
        <dbReference type="Proteomes" id="UP000769157"/>
    </source>
</evidence>
<sequence>MRDQELEGGFFLLIEDPVEFCCPLDSPFKFVTGGYNNSLEMYDIRKDYESHLRQTAESTFLRVCRSIITTKPVYKTSTPKQNGDFLWLKNAVVINEPPTDDDVTVLATTKFGKMLVYKPFLAKVPIQIYQLSTHSVNHIFTLHKSKILFMDSFNLIGVFDLAAERIVKRFELPLIGSIAALDCVRINSFSFLLVLVSLDKSIRAYRLTLPNCTMTLINIAKVPSIVPCLKVLDFDDMVHRLDFKYYDSK</sequence>
<dbReference type="EMBL" id="JAEUBE010000414">
    <property type="protein sequence ID" value="KAH3661988.1"/>
    <property type="molecule type" value="Genomic_DNA"/>
</dbReference>
<dbReference type="OrthoDB" id="3987726at2759"/>
<accession>A0A9P8NXC1</accession>
<dbReference type="RefSeq" id="XP_046059092.1">
    <property type="nucleotide sequence ID" value="XM_046207428.1"/>
</dbReference>
<dbReference type="SUPFAM" id="SSF50978">
    <property type="entry name" value="WD40 repeat-like"/>
    <property type="match status" value="1"/>
</dbReference>
<gene>
    <name evidence="1" type="ORF">OGAPHI_006169</name>
</gene>
<keyword evidence="2" id="KW-1185">Reference proteome</keyword>
<dbReference type="Gene3D" id="2.130.10.10">
    <property type="entry name" value="YVTN repeat-like/Quinoprotein amine dehydrogenase"/>
    <property type="match status" value="1"/>
</dbReference>
<proteinExistence type="predicted"/>
<dbReference type="GeneID" id="70238133"/>
<reference evidence="1" key="2">
    <citation type="submission" date="2021-01" db="EMBL/GenBank/DDBJ databases">
        <authorList>
            <person name="Schikora-Tamarit M.A."/>
        </authorList>
    </citation>
    <scope>NUCLEOTIDE SEQUENCE</scope>
    <source>
        <strain evidence="1">CBS6075</strain>
    </source>
</reference>
<evidence type="ECO:0000313" key="1">
    <source>
        <dbReference type="EMBL" id="KAH3661988.1"/>
    </source>
</evidence>
<dbReference type="InterPro" id="IPR036322">
    <property type="entry name" value="WD40_repeat_dom_sf"/>
</dbReference>
<protein>
    <submittedName>
        <fullName evidence="1">Uncharacterized protein</fullName>
    </submittedName>
</protein>
<name>A0A9P8NXC1_9ASCO</name>